<evidence type="ECO:0000256" key="4">
    <source>
        <dbReference type="ARBA" id="ARBA00022753"/>
    </source>
</evidence>
<evidence type="ECO:0008006" key="10">
    <source>
        <dbReference type="Google" id="ProtNLM"/>
    </source>
</evidence>
<evidence type="ECO:0000313" key="8">
    <source>
        <dbReference type="EMBL" id="CAH0379215.1"/>
    </source>
</evidence>
<sequence length="207" mass="22664">MGSAMGKKKKKSKKNKGGITAQDRAVLDLKNARDKLRRFQAKLDAESEQLTTRAAQLLRDGKKDRALLTLKFRRFRQDKANQVDGQLLRLEDMVSAIRWEERQSEVISALREGTDALKRLHEDMGDVAALMDETQDQLEMEREVSALLSGETTDDSDLLAELDAMAAPVLDLPAAPSSLPAAPVGLPAAPSSVPAAPRRPERVAVPA</sequence>
<protein>
    <recommendedName>
        <fullName evidence="10">Charged multivesicular body protein 6</fullName>
    </recommendedName>
</protein>
<keyword evidence="3" id="KW-0813">Transport</keyword>
<dbReference type="GO" id="GO:0005771">
    <property type="term" value="C:multivesicular body"/>
    <property type="evidence" value="ECO:0007669"/>
    <property type="project" value="TreeGrafter"/>
</dbReference>
<dbReference type="Proteomes" id="UP000789595">
    <property type="component" value="Unassembled WGS sequence"/>
</dbReference>
<accession>A0A8J2X4N7</accession>
<dbReference type="GO" id="GO:0032511">
    <property type="term" value="P:late endosome to vacuole transport via multivesicular body sorting pathway"/>
    <property type="evidence" value="ECO:0007669"/>
    <property type="project" value="TreeGrafter"/>
</dbReference>
<evidence type="ECO:0000256" key="3">
    <source>
        <dbReference type="ARBA" id="ARBA00022448"/>
    </source>
</evidence>
<dbReference type="InterPro" id="IPR005024">
    <property type="entry name" value="Snf7_fam"/>
</dbReference>
<gene>
    <name evidence="8" type="ORF">PECAL_6P08170</name>
</gene>
<feature type="compositionally biased region" description="Basic residues" evidence="7">
    <location>
        <begin position="1"/>
        <end position="16"/>
    </location>
</feature>
<organism evidence="8 9">
    <name type="scientific">Pelagomonas calceolata</name>
    <dbReference type="NCBI Taxonomy" id="35677"/>
    <lineage>
        <taxon>Eukaryota</taxon>
        <taxon>Sar</taxon>
        <taxon>Stramenopiles</taxon>
        <taxon>Ochrophyta</taxon>
        <taxon>Pelagophyceae</taxon>
        <taxon>Pelagomonadales</taxon>
        <taxon>Pelagomonadaceae</taxon>
        <taxon>Pelagomonas</taxon>
    </lineage>
</organism>
<evidence type="ECO:0000256" key="7">
    <source>
        <dbReference type="SAM" id="MobiDB-lite"/>
    </source>
</evidence>
<dbReference type="GO" id="GO:0015031">
    <property type="term" value="P:protein transport"/>
    <property type="evidence" value="ECO:0007669"/>
    <property type="project" value="UniProtKB-KW"/>
</dbReference>
<comment type="subcellular location">
    <subcellularLocation>
        <location evidence="1">Endosome membrane</location>
    </subcellularLocation>
</comment>
<comment type="similarity">
    <text evidence="2">Belongs to the SNF7 family.</text>
</comment>
<dbReference type="PANTHER" id="PTHR22761">
    <property type="entry name" value="CHARGED MULTIVESICULAR BODY PROTEIN"/>
    <property type="match status" value="1"/>
</dbReference>
<dbReference type="Pfam" id="PF03357">
    <property type="entry name" value="Snf7"/>
    <property type="match status" value="1"/>
</dbReference>
<evidence type="ECO:0000256" key="5">
    <source>
        <dbReference type="ARBA" id="ARBA00022927"/>
    </source>
</evidence>
<keyword evidence="6" id="KW-0472">Membrane</keyword>
<reference evidence="8" key="1">
    <citation type="submission" date="2021-11" db="EMBL/GenBank/DDBJ databases">
        <authorList>
            <consortium name="Genoscope - CEA"/>
            <person name="William W."/>
        </authorList>
    </citation>
    <scope>NUCLEOTIDE SEQUENCE</scope>
</reference>
<evidence type="ECO:0000256" key="6">
    <source>
        <dbReference type="ARBA" id="ARBA00023136"/>
    </source>
</evidence>
<evidence type="ECO:0000256" key="1">
    <source>
        <dbReference type="ARBA" id="ARBA00004608"/>
    </source>
</evidence>
<feature type="compositionally biased region" description="Low complexity" evidence="7">
    <location>
        <begin position="173"/>
        <end position="196"/>
    </location>
</feature>
<comment type="caution">
    <text evidence="8">The sequence shown here is derived from an EMBL/GenBank/DDBJ whole genome shotgun (WGS) entry which is preliminary data.</text>
</comment>
<proteinExistence type="inferred from homology"/>
<dbReference type="OrthoDB" id="441172at2759"/>
<dbReference type="EMBL" id="CAKKNE010000006">
    <property type="protein sequence ID" value="CAH0379215.1"/>
    <property type="molecule type" value="Genomic_DNA"/>
</dbReference>
<keyword evidence="5" id="KW-0653">Protein transport</keyword>
<keyword evidence="9" id="KW-1185">Reference proteome</keyword>
<evidence type="ECO:0000256" key="2">
    <source>
        <dbReference type="ARBA" id="ARBA00006190"/>
    </source>
</evidence>
<dbReference type="AlphaFoldDB" id="A0A8J2X4N7"/>
<dbReference type="GO" id="GO:0006900">
    <property type="term" value="P:vesicle budding from membrane"/>
    <property type="evidence" value="ECO:0007669"/>
    <property type="project" value="TreeGrafter"/>
</dbReference>
<dbReference type="PANTHER" id="PTHR22761:SF5">
    <property type="entry name" value="CHARGED MULTIVESICULAR BODY PROTEIN 6"/>
    <property type="match status" value="1"/>
</dbReference>
<feature type="region of interest" description="Disordered" evidence="7">
    <location>
        <begin position="173"/>
        <end position="207"/>
    </location>
</feature>
<feature type="region of interest" description="Disordered" evidence="7">
    <location>
        <begin position="1"/>
        <end position="23"/>
    </location>
</feature>
<feature type="compositionally biased region" description="Basic and acidic residues" evidence="7">
    <location>
        <begin position="198"/>
        <end position="207"/>
    </location>
</feature>
<name>A0A8J2X4N7_9STRA</name>
<keyword evidence="4" id="KW-0967">Endosome</keyword>
<evidence type="ECO:0000313" key="9">
    <source>
        <dbReference type="Proteomes" id="UP000789595"/>
    </source>
</evidence>
<dbReference type="GO" id="GO:0000815">
    <property type="term" value="C:ESCRT III complex"/>
    <property type="evidence" value="ECO:0007669"/>
    <property type="project" value="TreeGrafter"/>
</dbReference>